<evidence type="ECO:0000256" key="2">
    <source>
        <dbReference type="ARBA" id="ARBA00022737"/>
    </source>
</evidence>
<dbReference type="EMBL" id="CAJNDS010000757">
    <property type="protein sequence ID" value="CAE7232098.1"/>
    <property type="molecule type" value="Genomic_DNA"/>
</dbReference>
<dbReference type="SMART" id="SM00368">
    <property type="entry name" value="LRR_RI"/>
    <property type="match status" value="3"/>
</dbReference>
<dbReference type="PANTHER" id="PTHR46093">
    <property type="entry name" value="ACYL-COA-BINDING DOMAIN-CONTAINING PROTEIN 5"/>
    <property type="match status" value="1"/>
</dbReference>
<comment type="caution">
    <text evidence="4">The sequence shown here is derived from an EMBL/GenBank/DDBJ whole genome shotgun (WGS) entry which is preliminary data.</text>
</comment>
<dbReference type="SUPFAM" id="SSF52047">
    <property type="entry name" value="RNI-like"/>
    <property type="match status" value="1"/>
</dbReference>
<keyword evidence="5" id="KW-1185">Reference proteome</keyword>
<organism evidence="4 5">
    <name type="scientific">Symbiodinium natans</name>
    <dbReference type="NCBI Taxonomy" id="878477"/>
    <lineage>
        <taxon>Eukaryota</taxon>
        <taxon>Sar</taxon>
        <taxon>Alveolata</taxon>
        <taxon>Dinophyceae</taxon>
        <taxon>Suessiales</taxon>
        <taxon>Symbiodiniaceae</taxon>
        <taxon>Symbiodinium</taxon>
    </lineage>
</organism>
<keyword evidence="3" id="KW-0472">Membrane</keyword>
<dbReference type="Pfam" id="PF24681">
    <property type="entry name" value="Kelch_KLHDC2_KLHL20_DRC7"/>
    <property type="match status" value="1"/>
</dbReference>
<evidence type="ECO:0000256" key="3">
    <source>
        <dbReference type="SAM" id="Phobius"/>
    </source>
</evidence>
<evidence type="ECO:0000256" key="1">
    <source>
        <dbReference type="ARBA" id="ARBA00022441"/>
    </source>
</evidence>
<keyword evidence="3" id="KW-0812">Transmembrane</keyword>
<dbReference type="Gene3D" id="2.120.10.80">
    <property type="entry name" value="Kelch-type beta propeller"/>
    <property type="match status" value="2"/>
</dbReference>
<protein>
    <submittedName>
        <fullName evidence="4">Tea1 protein</fullName>
    </submittedName>
</protein>
<keyword evidence="2" id="KW-0677">Repeat</keyword>
<feature type="transmembrane region" description="Helical" evidence="3">
    <location>
        <begin position="412"/>
        <end position="432"/>
    </location>
</feature>
<evidence type="ECO:0000313" key="5">
    <source>
        <dbReference type="Proteomes" id="UP000604046"/>
    </source>
</evidence>
<accession>A0A812KXR4</accession>
<keyword evidence="3" id="KW-1133">Transmembrane helix</keyword>
<dbReference type="InterPro" id="IPR032675">
    <property type="entry name" value="LRR_dom_sf"/>
</dbReference>
<sequence>MVPDAEQRLWVFGGAALRDGPEAYAEEVNELWLYEPKNLAAKWSQVRTLREPPIPRRDHSMIFVTGILGPSIILFGGRTKACILGDTWRLADRAWVKVTSESMPMPSPRYAHTMQPHPDGAFWLYGGAGEDIVFGDLWLGNLTGLGRARWENLSSGRDVPEPRSWHVLASGNSDTIWLHGGRSSDGRILADTWSFSVHDGWQELPAGPASHSHVAFYENGVLWMHGDAQQGMQGMQGAPHHSDLFQFDVAKETWLFVEVAGRKPGPLMHHAGALVEGQIWLHGGNRDGETFSELWSFSEVAQAWRMENAYDSPDMVNRRHFVAGLVLGFVSFFAIFFLVIIRFELSCFRLRELGCRAFTRPGRSQTYSAFVTWVASGVLACSFPAVASMVLARWLGRPDTSENFDLYTFVGPAAYSMMSIWMLSIFVCVMGCRARRHPMESLEDPTLLATFLLDADIKLVNVEFLLELAETKGVWPRRQEAEKLRTRSGLPALLSHAEVVAWSQRMRQNPKQQRVVSLSHIWETLEHPDPYGFQLAELVKVLHCAWKKDSDMIPGVFIDYVSLYQFRRKRKHEEHAFRLAMNGMDMLYTHEWTHTVCVPDLTPQSWKASRQGHQVYVYREPPRSEKPGVQWTDPSLLQENTTEYFKRGWCIAEVQWSSLRNSNMFGYCLGTHSLATQQLLRCAPRGPATFRRELAKSDVHFTHRSDFLPLVSAQRNAFEKKASEARELDLDGLPDTEIDILADSLQSFQVLQQLKLSNCNLNVQGFVLRLSWIQSLKKVSLQQCGLADADMQPIAEALSNSCLWVTLDLSRNAIAGAGARVLAEALRQKPRLKELLLMDNWIEDADAKILFEAWVALQVETRPSSNLLADTSTLINEVAEAALLAEWKRDKVLTLRKMDLSKNLLTQAGISEMDEMKPPDMTLLVHEQKDHHDKVKGLEMALGSANDEEDSECKADSVHADREPHSVLADREADWHQIDVQLMDEDPDWKPDEMCLEAAIAGKGSEPATSSTCERWFCQSPKPWAHDSILNRDAMLPRKL</sequence>
<dbReference type="SUPFAM" id="SSF50965">
    <property type="entry name" value="Galactose oxidase, central domain"/>
    <property type="match status" value="1"/>
</dbReference>
<dbReference type="PANTHER" id="PTHR46093:SF18">
    <property type="entry name" value="FIBRONECTIN TYPE-III DOMAIN-CONTAINING PROTEIN"/>
    <property type="match status" value="1"/>
</dbReference>
<gene>
    <name evidence="4" type="primary">tea1</name>
    <name evidence="4" type="ORF">SNAT2548_LOCUS9566</name>
</gene>
<dbReference type="Proteomes" id="UP000604046">
    <property type="component" value="Unassembled WGS sequence"/>
</dbReference>
<feature type="transmembrane region" description="Helical" evidence="3">
    <location>
        <begin position="321"/>
        <end position="345"/>
    </location>
</feature>
<dbReference type="AlphaFoldDB" id="A0A812KXR4"/>
<dbReference type="Gene3D" id="3.80.10.10">
    <property type="entry name" value="Ribonuclease Inhibitor"/>
    <property type="match status" value="1"/>
</dbReference>
<feature type="transmembrane region" description="Helical" evidence="3">
    <location>
        <begin position="366"/>
        <end position="392"/>
    </location>
</feature>
<keyword evidence="1" id="KW-0880">Kelch repeat</keyword>
<proteinExistence type="predicted"/>
<reference evidence="4" key="1">
    <citation type="submission" date="2021-02" db="EMBL/GenBank/DDBJ databases">
        <authorList>
            <person name="Dougan E. K."/>
            <person name="Rhodes N."/>
            <person name="Thang M."/>
            <person name="Chan C."/>
        </authorList>
    </citation>
    <scope>NUCLEOTIDE SEQUENCE</scope>
</reference>
<dbReference type="InterPro" id="IPR015915">
    <property type="entry name" value="Kelch-typ_b-propeller"/>
</dbReference>
<name>A0A812KXR4_9DINO</name>
<dbReference type="OrthoDB" id="10250130at2759"/>
<evidence type="ECO:0000313" key="4">
    <source>
        <dbReference type="EMBL" id="CAE7232098.1"/>
    </source>
</evidence>
<dbReference type="InterPro" id="IPR011043">
    <property type="entry name" value="Gal_Oxase/kelch_b-propeller"/>
</dbReference>